<gene>
    <name evidence="7" type="ORF">SAMN04488503_0163</name>
</gene>
<dbReference type="PRINTS" id="PR00112">
    <property type="entry name" value="ACYLPHPHTASE"/>
</dbReference>
<comment type="catalytic activity">
    <reaction evidence="3 4">
        <text>an acyl phosphate + H2O = a carboxylate + phosphate + H(+)</text>
        <dbReference type="Rhea" id="RHEA:14965"/>
        <dbReference type="ChEBI" id="CHEBI:15377"/>
        <dbReference type="ChEBI" id="CHEBI:15378"/>
        <dbReference type="ChEBI" id="CHEBI:29067"/>
        <dbReference type="ChEBI" id="CHEBI:43474"/>
        <dbReference type="ChEBI" id="CHEBI:59918"/>
        <dbReference type="EC" id="3.6.1.7"/>
    </reaction>
</comment>
<feature type="active site" evidence="4">
    <location>
        <position position="36"/>
    </location>
</feature>
<feature type="active site" evidence="4">
    <location>
        <position position="18"/>
    </location>
</feature>
<reference evidence="7 8" key="1">
    <citation type="submission" date="2017-06" db="EMBL/GenBank/DDBJ databases">
        <authorList>
            <person name="Kim H.J."/>
            <person name="Triplett B.A."/>
        </authorList>
    </citation>
    <scope>NUCLEOTIDE SEQUENCE [LARGE SCALE GENOMIC DNA]</scope>
    <source>
        <strain evidence="7 8">DSM 13116</strain>
    </source>
</reference>
<dbReference type="EMBL" id="FZOC01000012">
    <property type="protein sequence ID" value="SNS28673.1"/>
    <property type="molecule type" value="Genomic_DNA"/>
</dbReference>
<feature type="domain" description="Acylphosphatase-like" evidence="6">
    <location>
        <begin position="3"/>
        <end position="95"/>
    </location>
</feature>
<dbReference type="EC" id="3.6.1.7" evidence="2 4"/>
<dbReference type="Gene3D" id="3.30.70.100">
    <property type="match status" value="1"/>
</dbReference>
<dbReference type="Proteomes" id="UP000198324">
    <property type="component" value="Unassembled WGS sequence"/>
</dbReference>
<name>A0A239DAF2_9BACT</name>
<dbReference type="OrthoDB" id="5295388at2"/>
<dbReference type="InterPro" id="IPR017968">
    <property type="entry name" value="Acylphosphatase_CS"/>
</dbReference>
<dbReference type="Pfam" id="PF00708">
    <property type="entry name" value="Acylphosphatase"/>
    <property type="match status" value="1"/>
</dbReference>
<keyword evidence="8" id="KW-1185">Reference proteome</keyword>
<evidence type="ECO:0000256" key="1">
    <source>
        <dbReference type="ARBA" id="ARBA00005614"/>
    </source>
</evidence>
<evidence type="ECO:0000256" key="5">
    <source>
        <dbReference type="RuleBase" id="RU004168"/>
    </source>
</evidence>
<evidence type="ECO:0000256" key="3">
    <source>
        <dbReference type="ARBA" id="ARBA00047645"/>
    </source>
</evidence>
<evidence type="ECO:0000256" key="2">
    <source>
        <dbReference type="ARBA" id="ARBA00012150"/>
    </source>
</evidence>
<sequence>MPTLSFRVTGRVQHVWFRGWTQMTAHSLGLTGWVRNMPDGSVEGCAQAADDARGHEALKRFQDLLRQGPPSALVCDVLVQRVDRAEAYNGFQVRM</sequence>
<evidence type="ECO:0000313" key="8">
    <source>
        <dbReference type="Proteomes" id="UP000198324"/>
    </source>
</evidence>
<keyword evidence="4" id="KW-0378">Hydrolase</keyword>
<dbReference type="AlphaFoldDB" id="A0A239DAF2"/>
<protein>
    <recommendedName>
        <fullName evidence="2 4">acylphosphatase</fullName>
        <ecNumber evidence="2 4">3.6.1.7</ecNumber>
    </recommendedName>
</protein>
<organism evidence="7 8">
    <name type="scientific">Humidesulfovibrio mexicanus</name>
    <dbReference type="NCBI Taxonomy" id="147047"/>
    <lineage>
        <taxon>Bacteria</taxon>
        <taxon>Pseudomonadati</taxon>
        <taxon>Thermodesulfobacteriota</taxon>
        <taxon>Desulfovibrionia</taxon>
        <taxon>Desulfovibrionales</taxon>
        <taxon>Desulfovibrionaceae</taxon>
        <taxon>Humidesulfovibrio</taxon>
    </lineage>
</organism>
<proteinExistence type="inferred from homology"/>
<dbReference type="GO" id="GO:0003998">
    <property type="term" value="F:acylphosphatase activity"/>
    <property type="evidence" value="ECO:0007669"/>
    <property type="project" value="UniProtKB-EC"/>
</dbReference>
<evidence type="ECO:0000313" key="7">
    <source>
        <dbReference type="EMBL" id="SNS28673.1"/>
    </source>
</evidence>
<dbReference type="InterPro" id="IPR001792">
    <property type="entry name" value="Acylphosphatase-like_dom"/>
</dbReference>
<dbReference type="PANTHER" id="PTHR47268">
    <property type="entry name" value="ACYLPHOSPHATASE"/>
    <property type="match status" value="1"/>
</dbReference>
<dbReference type="PROSITE" id="PS00150">
    <property type="entry name" value="ACYLPHOSPHATASE_1"/>
    <property type="match status" value="1"/>
</dbReference>
<dbReference type="PANTHER" id="PTHR47268:SF4">
    <property type="entry name" value="ACYLPHOSPHATASE"/>
    <property type="match status" value="1"/>
</dbReference>
<comment type="similarity">
    <text evidence="1 5">Belongs to the acylphosphatase family.</text>
</comment>
<dbReference type="RefSeq" id="WP_089275653.1">
    <property type="nucleotide sequence ID" value="NZ_FZOC01000012.1"/>
</dbReference>
<evidence type="ECO:0000256" key="4">
    <source>
        <dbReference type="PROSITE-ProRule" id="PRU00520"/>
    </source>
</evidence>
<dbReference type="PROSITE" id="PS51160">
    <property type="entry name" value="ACYLPHOSPHATASE_3"/>
    <property type="match status" value="1"/>
</dbReference>
<dbReference type="InterPro" id="IPR036046">
    <property type="entry name" value="Acylphosphatase-like_dom_sf"/>
</dbReference>
<dbReference type="SUPFAM" id="SSF54975">
    <property type="entry name" value="Acylphosphatase/BLUF domain-like"/>
    <property type="match status" value="1"/>
</dbReference>
<accession>A0A239DAF2</accession>
<evidence type="ECO:0000259" key="6">
    <source>
        <dbReference type="PROSITE" id="PS51160"/>
    </source>
</evidence>
<dbReference type="InterPro" id="IPR020456">
    <property type="entry name" value="Acylphosphatase"/>
</dbReference>